<sequence length="134" mass="15400">MEITKKYDLFNNVHFLGSVSGNEKERFFSRINFSVLASLMFDNLPLSVAESMVREVPAVANSIGGIPELIDDEINGLLARPYDYNDLAEKIEYMLSNKYDLKEFGKNGRKKVMELLSAERHLSRLINIYNNIYN</sequence>
<dbReference type="EMBL" id="AE017261">
    <property type="protein sequence ID" value="AAT42898.1"/>
    <property type="molecule type" value="Genomic_DNA"/>
</dbReference>
<dbReference type="Proteomes" id="UP000000438">
    <property type="component" value="Chromosome"/>
</dbReference>
<dbReference type="CDD" id="cd03801">
    <property type="entry name" value="GT4_PimA-like"/>
    <property type="match status" value="1"/>
</dbReference>
<organism evidence="2 3">
    <name type="scientific">Picrophilus torridus (strain ATCC 700027 / DSM 9790 / JCM 10055 / NBRC 100828 / KAW 2/3)</name>
    <dbReference type="NCBI Taxonomy" id="1122961"/>
    <lineage>
        <taxon>Archaea</taxon>
        <taxon>Methanobacteriati</taxon>
        <taxon>Thermoplasmatota</taxon>
        <taxon>Thermoplasmata</taxon>
        <taxon>Thermoplasmatales</taxon>
        <taxon>Picrophilaceae</taxon>
        <taxon>Picrophilus</taxon>
    </lineage>
</organism>
<gene>
    <name evidence="2" type="ordered locus">PTO0313</name>
</gene>
<dbReference type="AlphaFoldDB" id="Q6L2A4"/>
<dbReference type="Gene3D" id="3.40.50.2000">
    <property type="entry name" value="Glycogen Phosphorylase B"/>
    <property type="match status" value="2"/>
</dbReference>
<dbReference type="PANTHER" id="PTHR12526">
    <property type="entry name" value="GLYCOSYLTRANSFERASE"/>
    <property type="match status" value="1"/>
</dbReference>
<evidence type="ECO:0000259" key="1">
    <source>
        <dbReference type="Pfam" id="PF00534"/>
    </source>
</evidence>
<dbReference type="Pfam" id="PF00534">
    <property type="entry name" value="Glycos_transf_1"/>
    <property type="match status" value="1"/>
</dbReference>
<proteinExistence type="predicted"/>
<dbReference type="PANTHER" id="PTHR12526:SF630">
    <property type="entry name" value="GLYCOSYLTRANSFERASE"/>
    <property type="match status" value="1"/>
</dbReference>
<dbReference type="eggNOG" id="arCOG01403">
    <property type="taxonomic scope" value="Archaea"/>
</dbReference>
<dbReference type="InParanoid" id="Q6L2A4"/>
<accession>Q6L2A4</accession>
<dbReference type="InterPro" id="IPR001296">
    <property type="entry name" value="Glyco_trans_1"/>
</dbReference>
<dbReference type="SUPFAM" id="SSF53756">
    <property type="entry name" value="UDP-Glycosyltransferase/glycogen phosphorylase"/>
    <property type="match status" value="1"/>
</dbReference>
<reference evidence="2 3" key="1">
    <citation type="journal article" date="2004" name="Proc. Natl. Acad. Sci. U.S.A.">
        <title>Genome sequence of Picrophilus torridus and its implications for life around pH 0.</title>
        <authorList>
            <person name="Futterer O."/>
            <person name="Angelov A."/>
            <person name="Liesegang H."/>
            <person name="Gottschalk G."/>
            <person name="Schleper C."/>
            <person name="Schepers B."/>
            <person name="Dock C."/>
            <person name="Antranikian G."/>
            <person name="Liebl W."/>
        </authorList>
    </citation>
    <scope>NUCLEOTIDE SEQUENCE [LARGE SCALE GENOMIC DNA]</scope>
    <source>
        <strain evidence="3">ATCC 700027 / DSM 9790 / JCM 10055 / NBRC 100828</strain>
    </source>
</reference>
<evidence type="ECO:0000313" key="3">
    <source>
        <dbReference type="Proteomes" id="UP000000438"/>
    </source>
</evidence>
<dbReference type="GO" id="GO:0016757">
    <property type="term" value="F:glycosyltransferase activity"/>
    <property type="evidence" value="ECO:0007669"/>
    <property type="project" value="UniProtKB-KW"/>
</dbReference>
<keyword evidence="2" id="KW-0808">Transferase</keyword>
<protein>
    <submittedName>
        <fullName evidence="2">Glycosyltransferase</fullName>
        <ecNumber evidence="2">2.4.1.-</ecNumber>
    </submittedName>
</protein>
<evidence type="ECO:0000313" key="2">
    <source>
        <dbReference type="EMBL" id="AAT42898.1"/>
    </source>
</evidence>
<dbReference type="EC" id="2.4.1.-" evidence="2"/>
<keyword evidence="2" id="KW-0328">Glycosyltransferase</keyword>
<feature type="domain" description="Glycosyl transferase family 1" evidence="1">
    <location>
        <begin position="4"/>
        <end position="110"/>
    </location>
</feature>
<name>Q6L2A4_PICTO</name>
<dbReference type="CAZy" id="GT4">
    <property type="family name" value="Glycosyltransferase Family 4"/>
</dbReference>
<dbReference type="KEGG" id="pto:PTO0313"/>
<dbReference type="STRING" id="263820.PTO0313"/>
<dbReference type="HOGENOM" id="CLU_1891505_0_0_2"/>
<dbReference type="PaxDb" id="263820-PTO0313"/>